<reference evidence="1 2" key="1">
    <citation type="submission" date="2024-04" db="EMBL/GenBank/DDBJ databases">
        <authorList>
            <person name="Rising A."/>
            <person name="Reimegard J."/>
            <person name="Sonavane S."/>
            <person name="Akerstrom W."/>
            <person name="Nylinder S."/>
            <person name="Hedman E."/>
            <person name="Kallberg Y."/>
        </authorList>
    </citation>
    <scope>NUCLEOTIDE SEQUENCE [LARGE SCALE GENOMIC DNA]</scope>
</reference>
<accession>A0AAV2C0S4</accession>
<proteinExistence type="predicted"/>
<evidence type="ECO:0000313" key="2">
    <source>
        <dbReference type="Proteomes" id="UP001497382"/>
    </source>
</evidence>
<dbReference type="Proteomes" id="UP001497382">
    <property type="component" value="Unassembled WGS sequence"/>
</dbReference>
<name>A0AAV2C0S4_9ARAC</name>
<evidence type="ECO:0008006" key="3">
    <source>
        <dbReference type="Google" id="ProtNLM"/>
    </source>
</evidence>
<keyword evidence="2" id="KW-1185">Reference proteome</keyword>
<dbReference type="EMBL" id="CAXIEN010000648">
    <property type="protein sequence ID" value="CAL1301294.1"/>
    <property type="molecule type" value="Genomic_DNA"/>
</dbReference>
<comment type="caution">
    <text evidence="1">The sequence shown here is derived from an EMBL/GenBank/DDBJ whole genome shotgun (WGS) entry which is preliminary data.</text>
</comment>
<organism evidence="1 2">
    <name type="scientific">Larinioides sclopetarius</name>
    <dbReference type="NCBI Taxonomy" id="280406"/>
    <lineage>
        <taxon>Eukaryota</taxon>
        <taxon>Metazoa</taxon>
        <taxon>Ecdysozoa</taxon>
        <taxon>Arthropoda</taxon>
        <taxon>Chelicerata</taxon>
        <taxon>Arachnida</taxon>
        <taxon>Araneae</taxon>
        <taxon>Araneomorphae</taxon>
        <taxon>Entelegynae</taxon>
        <taxon>Araneoidea</taxon>
        <taxon>Araneidae</taxon>
        <taxon>Larinioides</taxon>
    </lineage>
</organism>
<dbReference type="AlphaFoldDB" id="A0AAV2C0S4"/>
<gene>
    <name evidence="1" type="ORF">LARSCL_LOCUS22427</name>
</gene>
<sequence>MSDLNVETDDMDKSFEDINDKNKKCLMCDICDYFKMAGSNRGNDISSNKMRTHR</sequence>
<protein>
    <recommendedName>
        <fullName evidence="3">BED-type domain-containing protein</fullName>
    </recommendedName>
</protein>
<evidence type="ECO:0000313" key="1">
    <source>
        <dbReference type="EMBL" id="CAL1301294.1"/>
    </source>
</evidence>